<dbReference type="Pfam" id="PF09492">
    <property type="entry name" value="Pec_lyase"/>
    <property type="match status" value="1"/>
</dbReference>
<protein>
    <submittedName>
        <fullName evidence="1">Pectate lyase</fullName>
    </submittedName>
</protein>
<proteinExistence type="predicted"/>
<comment type="caution">
    <text evidence="1">The sequence shown here is derived from an EMBL/GenBank/DDBJ whole genome shotgun (WGS) entry which is preliminary data.</text>
</comment>
<dbReference type="Proteomes" id="UP001500547">
    <property type="component" value="Unassembled WGS sequence"/>
</dbReference>
<dbReference type="NCBIfam" id="TIGR02474">
    <property type="entry name" value="pec_lyase"/>
    <property type="match status" value="1"/>
</dbReference>
<accession>A0ABP9QFM2</accession>
<dbReference type="RefSeq" id="WP_345531763.1">
    <property type="nucleotide sequence ID" value="NZ_BAABLD010000005.1"/>
</dbReference>
<dbReference type="EMBL" id="BAABLD010000005">
    <property type="protein sequence ID" value="GAA5161144.1"/>
    <property type="molecule type" value="Genomic_DNA"/>
</dbReference>
<reference evidence="2" key="1">
    <citation type="journal article" date="2019" name="Int. J. Syst. Evol. Microbiol.">
        <title>The Global Catalogue of Microorganisms (GCM) 10K type strain sequencing project: providing services to taxonomists for standard genome sequencing and annotation.</title>
        <authorList>
            <consortium name="The Broad Institute Genomics Platform"/>
            <consortium name="The Broad Institute Genome Sequencing Center for Infectious Disease"/>
            <person name="Wu L."/>
            <person name="Ma J."/>
        </authorList>
    </citation>
    <scope>NUCLEOTIDE SEQUENCE [LARGE SCALE GENOMIC DNA]</scope>
    <source>
        <strain evidence="2">JCM 18715</strain>
    </source>
</reference>
<dbReference type="InterPro" id="IPR012669">
    <property type="entry name" value="Pectate_lyase"/>
</dbReference>
<dbReference type="GO" id="GO:0016829">
    <property type="term" value="F:lyase activity"/>
    <property type="evidence" value="ECO:0007669"/>
    <property type="project" value="UniProtKB-KW"/>
</dbReference>
<sequence>MTRRSGKLPRPPQLLPVFLLPIITACSLLEPSPRIGPYTAISLNGFSDGINHWRNRYGSDYAKYRPEQIVEIADNVLLYQRDNGGWVENRDPTRILNAEEKAAIAVEKTNATGSFDNRNVYSQIEYLSAVYQQTYEPRFRAAALKGMDYLLSMQHTRCGGWPHTVPGTERYHPFITMADEVTSGVLRTLRKASTGSAPFEYLPYSVKRRAQAALERGDACVLQLQVIQNGRLTGWAGQYDPQTLQPAQGRSFELASIVSQETVEMLRYLMSIPEPSPEVIRAIDSGVDWLERSKITGWRLETFKIDPPIKYDYHTASTDRRMVEDPAAPPLWARFYDLQDNSVVLANRDSIRVSRYADIHHERRTGYGWYGAWPAKLLDTEYPAWRQRVDRTAVAAQ</sequence>
<keyword evidence="1" id="KW-0456">Lyase</keyword>
<evidence type="ECO:0000313" key="2">
    <source>
        <dbReference type="Proteomes" id="UP001500547"/>
    </source>
</evidence>
<name>A0ABP9QFM2_9RHOO</name>
<dbReference type="SUPFAM" id="SSF81853">
    <property type="entry name" value="Family 10 polysaccharide lyase"/>
    <property type="match status" value="1"/>
</dbReference>
<keyword evidence="2" id="KW-1185">Reference proteome</keyword>
<evidence type="ECO:0000313" key="1">
    <source>
        <dbReference type="EMBL" id="GAA5161144.1"/>
    </source>
</evidence>
<dbReference type="PROSITE" id="PS51257">
    <property type="entry name" value="PROKAR_LIPOPROTEIN"/>
    <property type="match status" value="1"/>
</dbReference>
<organism evidence="1 2">
    <name type="scientific">Viridibacterium curvum</name>
    <dbReference type="NCBI Taxonomy" id="1101404"/>
    <lineage>
        <taxon>Bacteria</taxon>
        <taxon>Pseudomonadati</taxon>
        <taxon>Pseudomonadota</taxon>
        <taxon>Betaproteobacteria</taxon>
        <taxon>Rhodocyclales</taxon>
        <taxon>Rhodocyclaceae</taxon>
        <taxon>Viridibacterium</taxon>
    </lineage>
</organism>
<gene>
    <name evidence="1" type="primary">pelA_2</name>
    <name evidence="1" type="ORF">GCM10025770_09930</name>
</gene>
<dbReference type="Gene3D" id="1.50.10.20">
    <property type="match status" value="1"/>
</dbReference>